<proteinExistence type="inferred from homology"/>
<dbReference type="Proteomes" id="UP000664303">
    <property type="component" value="Unassembled WGS sequence"/>
</dbReference>
<keyword evidence="9 10" id="KW-0961">Cell wall biogenesis/degradation</keyword>
<dbReference type="InterPro" id="IPR051046">
    <property type="entry name" value="MurCDEF_CellWall_CoF430Synth"/>
</dbReference>
<dbReference type="GO" id="GO:0047480">
    <property type="term" value="F:UDP-N-acetylmuramoyl-tripeptide-D-alanyl-D-alanine ligase activity"/>
    <property type="evidence" value="ECO:0007669"/>
    <property type="project" value="UniProtKB-UniRule"/>
</dbReference>
<dbReference type="InterPro" id="IPR000713">
    <property type="entry name" value="Mur_ligase_N"/>
</dbReference>
<dbReference type="InterPro" id="IPR013221">
    <property type="entry name" value="Mur_ligase_cen"/>
</dbReference>
<evidence type="ECO:0000256" key="8">
    <source>
        <dbReference type="ARBA" id="ARBA00023306"/>
    </source>
</evidence>
<dbReference type="Gene3D" id="3.90.190.20">
    <property type="entry name" value="Mur ligase, C-terminal domain"/>
    <property type="match status" value="1"/>
</dbReference>
<evidence type="ECO:0000256" key="6">
    <source>
        <dbReference type="ARBA" id="ARBA00022960"/>
    </source>
</evidence>
<keyword evidence="8 10" id="KW-0131">Cell cycle</keyword>
<dbReference type="RefSeq" id="WP_206558799.1">
    <property type="nucleotide sequence ID" value="NZ_JAFKCZ010000001.1"/>
</dbReference>
<dbReference type="SUPFAM" id="SSF53623">
    <property type="entry name" value="MurD-like peptide ligases, catalytic domain"/>
    <property type="match status" value="1"/>
</dbReference>
<dbReference type="Pfam" id="PF02875">
    <property type="entry name" value="Mur_ligase_C"/>
    <property type="match status" value="1"/>
</dbReference>
<name>A0A939IHF6_9GAMM</name>
<dbReference type="PANTHER" id="PTHR43024:SF1">
    <property type="entry name" value="UDP-N-ACETYLMURAMOYL-TRIPEPTIDE--D-ALANYL-D-ALANINE LIGASE"/>
    <property type="match status" value="1"/>
</dbReference>
<keyword evidence="16" id="KW-1185">Reference proteome</keyword>
<gene>
    <name evidence="10" type="primary">murF</name>
    <name evidence="15" type="ORF">JYP50_02155</name>
</gene>
<evidence type="ECO:0000259" key="12">
    <source>
        <dbReference type="Pfam" id="PF01225"/>
    </source>
</evidence>
<comment type="caution">
    <text evidence="15">The sequence shown here is derived from an EMBL/GenBank/DDBJ whole genome shotgun (WGS) entry which is preliminary data.</text>
</comment>
<keyword evidence="7 10" id="KW-0573">Peptidoglycan synthesis</keyword>
<evidence type="ECO:0000313" key="16">
    <source>
        <dbReference type="Proteomes" id="UP000664303"/>
    </source>
</evidence>
<keyword evidence="1 10" id="KW-0963">Cytoplasm</keyword>
<dbReference type="GO" id="GO:0008360">
    <property type="term" value="P:regulation of cell shape"/>
    <property type="evidence" value="ECO:0007669"/>
    <property type="project" value="UniProtKB-KW"/>
</dbReference>
<sequence>MMRDYRLSELVAPLEATLHGEDVAISGVATDTREPMPGALFAALSGERFDGHDYLLAAKRGGAVAALVSRVVDCGLPLLEVADTQRALGRLGARNRDEFAGPLVAITGSSGKTTVKNLIHAVLSRRGPTLATAGNLNNEIGVPLTLLRLAPEHRFAVVEMGAAKAGDIAWLCELARPDVAVLLNAMPAHLQGFGSVQAVAEAKGEIYDGLGEASTAIINADQEYSRRWRARAGAATILDYGLRQPAAITASNISSRGTAGISFIASTPAGDVPVALKLPGLHNVSNALAAIAVGLACELSLSEISAGLASVTPVPGRLAISRGLGGSTVIDDCYNANPGSVRAAIDLLADCEGRRTLILGAMRELGDESAALHRQIGEYARERGLDRFWGVGPELAESVAAFGAGGAHFAGRDDAIAALHGEFGADDTVLVKGSRGAAMEHLLAALTNQQMEAKG</sequence>
<feature type="domain" description="Mur ligase central" evidence="14">
    <location>
        <begin position="106"/>
        <end position="293"/>
    </location>
</feature>
<reference evidence="15" key="1">
    <citation type="submission" date="2021-02" db="EMBL/GenBank/DDBJ databases">
        <title>PHA producing bacteria isolated from coastal sediment in Guangdong, Shenzhen.</title>
        <authorList>
            <person name="Zheng W."/>
            <person name="Yu S."/>
            <person name="Huang Y."/>
        </authorList>
    </citation>
    <scope>NUCLEOTIDE SEQUENCE</scope>
    <source>
        <strain evidence="15">TN14-10</strain>
    </source>
</reference>
<evidence type="ECO:0000259" key="13">
    <source>
        <dbReference type="Pfam" id="PF02875"/>
    </source>
</evidence>
<comment type="function">
    <text evidence="10 11">Involved in cell wall formation. Catalyzes the final step in the synthesis of UDP-N-acetylmuramoyl-pentapeptide, the precursor of murein.</text>
</comment>
<dbReference type="EMBL" id="JAFKCZ010000001">
    <property type="protein sequence ID" value="MBN7795374.1"/>
    <property type="molecule type" value="Genomic_DNA"/>
</dbReference>
<keyword evidence="4 10" id="KW-0547">Nucleotide-binding</keyword>
<dbReference type="InterPro" id="IPR035911">
    <property type="entry name" value="MurE/MurF_N"/>
</dbReference>
<dbReference type="GO" id="GO:0009252">
    <property type="term" value="P:peptidoglycan biosynthetic process"/>
    <property type="evidence" value="ECO:0007669"/>
    <property type="project" value="UniProtKB-UniRule"/>
</dbReference>
<dbReference type="HAMAP" id="MF_02019">
    <property type="entry name" value="MurF"/>
    <property type="match status" value="1"/>
</dbReference>
<accession>A0A939IHF6</accession>
<evidence type="ECO:0000256" key="9">
    <source>
        <dbReference type="ARBA" id="ARBA00023316"/>
    </source>
</evidence>
<organism evidence="15 16">
    <name type="scientific">Parahaliea mediterranea</name>
    <dbReference type="NCBI Taxonomy" id="651086"/>
    <lineage>
        <taxon>Bacteria</taxon>
        <taxon>Pseudomonadati</taxon>
        <taxon>Pseudomonadota</taxon>
        <taxon>Gammaproteobacteria</taxon>
        <taxon>Cellvibrionales</taxon>
        <taxon>Halieaceae</taxon>
        <taxon>Parahaliea</taxon>
    </lineage>
</organism>
<evidence type="ECO:0000259" key="14">
    <source>
        <dbReference type="Pfam" id="PF08245"/>
    </source>
</evidence>
<dbReference type="Pfam" id="PF01225">
    <property type="entry name" value="Mur_ligase"/>
    <property type="match status" value="1"/>
</dbReference>
<comment type="catalytic activity">
    <reaction evidence="10 11">
        <text>D-alanyl-D-alanine + UDP-N-acetyl-alpha-D-muramoyl-L-alanyl-gamma-D-glutamyl-meso-2,6-diaminopimelate + ATP = UDP-N-acetyl-alpha-D-muramoyl-L-alanyl-gamma-D-glutamyl-meso-2,6-diaminopimeloyl-D-alanyl-D-alanine + ADP + phosphate + H(+)</text>
        <dbReference type="Rhea" id="RHEA:28374"/>
        <dbReference type="ChEBI" id="CHEBI:15378"/>
        <dbReference type="ChEBI" id="CHEBI:30616"/>
        <dbReference type="ChEBI" id="CHEBI:43474"/>
        <dbReference type="ChEBI" id="CHEBI:57822"/>
        <dbReference type="ChEBI" id="CHEBI:61386"/>
        <dbReference type="ChEBI" id="CHEBI:83905"/>
        <dbReference type="ChEBI" id="CHEBI:456216"/>
        <dbReference type="EC" id="6.3.2.10"/>
    </reaction>
</comment>
<evidence type="ECO:0000256" key="10">
    <source>
        <dbReference type="HAMAP-Rule" id="MF_02019"/>
    </source>
</evidence>
<comment type="similarity">
    <text evidence="10">Belongs to the MurCDEF family. MurF subfamily.</text>
</comment>
<dbReference type="InterPro" id="IPR004101">
    <property type="entry name" value="Mur_ligase_C"/>
</dbReference>
<evidence type="ECO:0000256" key="2">
    <source>
        <dbReference type="ARBA" id="ARBA00022598"/>
    </source>
</evidence>
<dbReference type="Gene3D" id="3.40.1190.10">
    <property type="entry name" value="Mur-like, catalytic domain"/>
    <property type="match status" value="1"/>
</dbReference>
<dbReference type="InterPro" id="IPR005863">
    <property type="entry name" value="UDP-N-AcMur_synth"/>
</dbReference>
<keyword evidence="2 10" id="KW-0436">Ligase</keyword>
<dbReference type="GO" id="GO:0071555">
    <property type="term" value="P:cell wall organization"/>
    <property type="evidence" value="ECO:0007669"/>
    <property type="project" value="UniProtKB-KW"/>
</dbReference>
<keyword evidence="5 10" id="KW-0067">ATP-binding</keyword>
<evidence type="ECO:0000256" key="11">
    <source>
        <dbReference type="RuleBase" id="RU004136"/>
    </source>
</evidence>
<comment type="subcellular location">
    <subcellularLocation>
        <location evidence="10 11">Cytoplasm</location>
    </subcellularLocation>
</comment>
<dbReference type="InterPro" id="IPR036615">
    <property type="entry name" value="Mur_ligase_C_dom_sf"/>
</dbReference>
<evidence type="ECO:0000313" key="15">
    <source>
        <dbReference type="EMBL" id="MBN7795374.1"/>
    </source>
</evidence>
<evidence type="ECO:0000256" key="3">
    <source>
        <dbReference type="ARBA" id="ARBA00022618"/>
    </source>
</evidence>
<dbReference type="InterPro" id="IPR036565">
    <property type="entry name" value="Mur-like_cat_sf"/>
</dbReference>
<dbReference type="SUPFAM" id="SSF53244">
    <property type="entry name" value="MurD-like peptide ligases, peptide-binding domain"/>
    <property type="match status" value="1"/>
</dbReference>
<feature type="domain" description="Mur ligase N-terminal catalytic" evidence="12">
    <location>
        <begin position="25"/>
        <end position="72"/>
    </location>
</feature>
<dbReference type="EC" id="6.3.2.10" evidence="10 11"/>
<keyword evidence="3 10" id="KW-0132">Cell division</keyword>
<dbReference type="SUPFAM" id="SSF63418">
    <property type="entry name" value="MurE/MurF N-terminal domain"/>
    <property type="match status" value="1"/>
</dbReference>
<dbReference type="NCBIfam" id="TIGR01143">
    <property type="entry name" value="murF"/>
    <property type="match status" value="1"/>
</dbReference>
<keyword evidence="6 10" id="KW-0133">Cell shape</keyword>
<protein>
    <recommendedName>
        <fullName evidence="10 11">UDP-N-acetylmuramoyl-tripeptide--D-alanyl-D-alanine ligase</fullName>
        <ecNumber evidence="10 11">6.3.2.10</ecNumber>
    </recommendedName>
    <alternativeName>
        <fullName evidence="10">D-alanyl-D-alanine-adding enzyme</fullName>
    </alternativeName>
</protein>
<evidence type="ECO:0000256" key="5">
    <source>
        <dbReference type="ARBA" id="ARBA00022840"/>
    </source>
</evidence>
<evidence type="ECO:0000256" key="7">
    <source>
        <dbReference type="ARBA" id="ARBA00022984"/>
    </source>
</evidence>
<dbReference type="GO" id="GO:0005737">
    <property type="term" value="C:cytoplasm"/>
    <property type="evidence" value="ECO:0007669"/>
    <property type="project" value="UniProtKB-SubCell"/>
</dbReference>
<evidence type="ECO:0000256" key="4">
    <source>
        <dbReference type="ARBA" id="ARBA00022741"/>
    </source>
</evidence>
<dbReference type="Pfam" id="PF08245">
    <property type="entry name" value="Mur_ligase_M"/>
    <property type="match status" value="1"/>
</dbReference>
<dbReference type="AlphaFoldDB" id="A0A939IHF6"/>
<dbReference type="PANTHER" id="PTHR43024">
    <property type="entry name" value="UDP-N-ACETYLMURAMOYL-TRIPEPTIDE--D-ALANYL-D-ALANINE LIGASE"/>
    <property type="match status" value="1"/>
</dbReference>
<evidence type="ECO:0000256" key="1">
    <source>
        <dbReference type="ARBA" id="ARBA00022490"/>
    </source>
</evidence>
<comment type="pathway">
    <text evidence="10 11">Cell wall biogenesis; peptidoglycan biosynthesis.</text>
</comment>
<dbReference type="GO" id="GO:0051301">
    <property type="term" value="P:cell division"/>
    <property type="evidence" value="ECO:0007669"/>
    <property type="project" value="UniProtKB-KW"/>
</dbReference>
<feature type="domain" description="Mur ligase C-terminal" evidence="13">
    <location>
        <begin position="316"/>
        <end position="435"/>
    </location>
</feature>
<feature type="binding site" evidence="10">
    <location>
        <begin position="108"/>
        <end position="114"/>
    </location>
    <ligand>
        <name>ATP</name>
        <dbReference type="ChEBI" id="CHEBI:30616"/>
    </ligand>
</feature>
<dbReference type="GO" id="GO:0005524">
    <property type="term" value="F:ATP binding"/>
    <property type="evidence" value="ECO:0007669"/>
    <property type="project" value="UniProtKB-UniRule"/>
</dbReference>
<dbReference type="Gene3D" id="3.40.1390.10">
    <property type="entry name" value="MurE/MurF, N-terminal domain"/>
    <property type="match status" value="1"/>
</dbReference>